<protein>
    <submittedName>
        <fullName evidence="1">Uncharacterized protein</fullName>
    </submittedName>
</protein>
<accession>A0ABQ0PQ05</accession>
<name>A0ABQ0PQ05_9PROT</name>
<dbReference type="Proteomes" id="UP001065047">
    <property type="component" value="Unassembled WGS sequence"/>
</dbReference>
<reference evidence="1" key="1">
    <citation type="submission" date="2013-04" db="EMBL/GenBank/DDBJ databases">
        <title>The genome sequencing project of 58 acetic acid bacteria.</title>
        <authorList>
            <person name="Okamoto-Kainuma A."/>
            <person name="Ishikawa M."/>
            <person name="Umino S."/>
            <person name="Koizumi Y."/>
            <person name="Shiwa Y."/>
            <person name="Yoshikawa H."/>
            <person name="Matsutani M."/>
            <person name="Matsushita K."/>
        </authorList>
    </citation>
    <scope>NUCLEOTIDE SEQUENCE</scope>
    <source>
        <strain evidence="1">DSM 14337</strain>
    </source>
</reference>
<proteinExistence type="predicted"/>
<sequence length="202" mass="22912">MTLNQHLLQIASFTVRPGEQNKTQAACAGDSKQGIRRGAERIIPDSDEIRNDILQISCVTAEREQMCQFLMHHAPQNNDAFEGFHTIRIGSEGIKPPPKDLMLQFHQPHDIMQSGVEVFEPAIPGRPGGQARRFMRHDKPFDRPRCSCENRPMRHGDPLHMPSMELTAPRLYMQALRRIMTNFSVMERSHATAPTQKAQAHG</sequence>
<evidence type="ECO:0000313" key="1">
    <source>
        <dbReference type="EMBL" id="GBQ77872.1"/>
    </source>
</evidence>
<comment type="caution">
    <text evidence="1">The sequence shown here is derived from an EMBL/GenBank/DDBJ whole genome shotgun (WGS) entry which is preliminary data.</text>
</comment>
<dbReference type="EMBL" id="BAPF01000013">
    <property type="protein sequence ID" value="GBQ77872.1"/>
    <property type="molecule type" value="Genomic_DNA"/>
</dbReference>
<organism evidence="1 2">
    <name type="scientific">Acetobacter malorum DSM 14337</name>
    <dbReference type="NCBI Taxonomy" id="1307910"/>
    <lineage>
        <taxon>Bacteria</taxon>
        <taxon>Pseudomonadati</taxon>
        <taxon>Pseudomonadota</taxon>
        <taxon>Alphaproteobacteria</taxon>
        <taxon>Acetobacterales</taxon>
        <taxon>Acetobacteraceae</taxon>
        <taxon>Acetobacter</taxon>
    </lineage>
</organism>
<keyword evidence="2" id="KW-1185">Reference proteome</keyword>
<gene>
    <name evidence="1" type="ORF">AA14337_0951</name>
</gene>
<evidence type="ECO:0000313" key="2">
    <source>
        <dbReference type="Proteomes" id="UP001065047"/>
    </source>
</evidence>